<dbReference type="RefSeq" id="WP_183753682.1">
    <property type="nucleotide sequence ID" value="NZ_JACICC010000007.1"/>
</dbReference>
<dbReference type="GO" id="GO:0003677">
    <property type="term" value="F:DNA binding"/>
    <property type="evidence" value="ECO:0007669"/>
    <property type="project" value="InterPro"/>
</dbReference>
<dbReference type="GO" id="GO:0016787">
    <property type="term" value="F:hydrolase activity"/>
    <property type="evidence" value="ECO:0007669"/>
    <property type="project" value="InterPro"/>
</dbReference>
<reference evidence="3 4" key="1">
    <citation type="submission" date="2020-08" db="EMBL/GenBank/DDBJ databases">
        <title>Genomic Encyclopedia of Type Strains, Phase IV (KMG-IV): sequencing the most valuable type-strain genomes for metagenomic binning, comparative biology and taxonomic classification.</title>
        <authorList>
            <person name="Goeker M."/>
        </authorList>
    </citation>
    <scope>NUCLEOTIDE SEQUENCE [LARGE SCALE GENOMIC DNA]</scope>
    <source>
        <strain evidence="3 4">DSM 28760</strain>
    </source>
</reference>
<protein>
    <submittedName>
        <fullName evidence="3">Superfamily II DNA or RNA helicase</fullName>
    </submittedName>
</protein>
<gene>
    <name evidence="3" type="ORF">FHS81_002679</name>
</gene>
<dbReference type="PROSITE" id="PS51192">
    <property type="entry name" value="HELICASE_ATP_BIND_1"/>
    <property type="match status" value="1"/>
</dbReference>
<dbReference type="SMART" id="SM00490">
    <property type="entry name" value="HELICc"/>
    <property type="match status" value="1"/>
</dbReference>
<dbReference type="Pfam" id="PF00271">
    <property type="entry name" value="Helicase_C"/>
    <property type="match status" value="1"/>
</dbReference>
<feature type="domain" description="Helicase ATP-binding" evidence="1">
    <location>
        <begin position="151"/>
        <end position="322"/>
    </location>
</feature>
<dbReference type="EMBL" id="JACICC010000007">
    <property type="protein sequence ID" value="MBB3810577.1"/>
    <property type="molecule type" value="Genomic_DNA"/>
</dbReference>
<dbReference type="GO" id="GO:0005524">
    <property type="term" value="F:ATP binding"/>
    <property type="evidence" value="ECO:0007669"/>
    <property type="project" value="InterPro"/>
</dbReference>
<evidence type="ECO:0000313" key="4">
    <source>
        <dbReference type="Proteomes" id="UP000537592"/>
    </source>
</evidence>
<dbReference type="GO" id="GO:0004386">
    <property type="term" value="F:helicase activity"/>
    <property type="evidence" value="ECO:0007669"/>
    <property type="project" value="UniProtKB-KW"/>
</dbReference>
<dbReference type="InterPro" id="IPR014001">
    <property type="entry name" value="Helicase_ATP-bd"/>
</dbReference>
<comment type="caution">
    <text evidence="3">The sequence shown here is derived from an EMBL/GenBank/DDBJ whole genome shotgun (WGS) entry which is preliminary data.</text>
</comment>
<evidence type="ECO:0000259" key="2">
    <source>
        <dbReference type="PROSITE" id="PS51194"/>
    </source>
</evidence>
<name>A0A7W6EIB5_9HYPH</name>
<accession>A0A7W6EIB5</accession>
<dbReference type="PROSITE" id="PS51194">
    <property type="entry name" value="HELICASE_CTER"/>
    <property type="match status" value="1"/>
</dbReference>
<dbReference type="CDD" id="cd17926">
    <property type="entry name" value="DEXHc_RE"/>
    <property type="match status" value="1"/>
</dbReference>
<organism evidence="3 4">
    <name type="scientific">Pseudochelatococcus contaminans</name>
    <dbReference type="NCBI Taxonomy" id="1538103"/>
    <lineage>
        <taxon>Bacteria</taxon>
        <taxon>Pseudomonadati</taxon>
        <taxon>Pseudomonadota</taxon>
        <taxon>Alphaproteobacteria</taxon>
        <taxon>Hyphomicrobiales</taxon>
        <taxon>Chelatococcaceae</taxon>
        <taxon>Pseudochelatococcus</taxon>
    </lineage>
</organism>
<dbReference type="SMART" id="SM00487">
    <property type="entry name" value="DEXDc"/>
    <property type="match status" value="1"/>
</dbReference>
<keyword evidence="3" id="KW-0067">ATP-binding</keyword>
<dbReference type="InterPro" id="IPR001650">
    <property type="entry name" value="Helicase_C-like"/>
</dbReference>
<keyword evidence="3" id="KW-0378">Hydrolase</keyword>
<dbReference type="AlphaFoldDB" id="A0A7W6EIB5"/>
<proteinExistence type="predicted"/>
<dbReference type="Proteomes" id="UP000537592">
    <property type="component" value="Unassembled WGS sequence"/>
</dbReference>
<dbReference type="Gene3D" id="3.40.50.300">
    <property type="entry name" value="P-loop containing nucleotide triphosphate hydrolases"/>
    <property type="match status" value="2"/>
</dbReference>
<keyword evidence="3" id="KW-0347">Helicase</keyword>
<evidence type="ECO:0000313" key="3">
    <source>
        <dbReference type="EMBL" id="MBB3810577.1"/>
    </source>
</evidence>
<dbReference type="PANTHER" id="PTHR47396">
    <property type="entry name" value="TYPE I RESTRICTION ENZYME ECOKI R PROTEIN"/>
    <property type="match status" value="1"/>
</dbReference>
<feature type="domain" description="Helicase C-terminal" evidence="2">
    <location>
        <begin position="356"/>
        <end position="531"/>
    </location>
</feature>
<dbReference type="InterPro" id="IPR027417">
    <property type="entry name" value="P-loop_NTPase"/>
</dbReference>
<dbReference type="Pfam" id="PF04851">
    <property type="entry name" value="ResIII"/>
    <property type="match status" value="1"/>
</dbReference>
<dbReference type="PANTHER" id="PTHR47396:SF1">
    <property type="entry name" value="ATP-DEPENDENT HELICASE IRC3-RELATED"/>
    <property type="match status" value="1"/>
</dbReference>
<dbReference type="InterPro" id="IPR006935">
    <property type="entry name" value="Helicase/UvrB_N"/>
</dbReference>
<dbReference type="GO" id="GO:0005829">
    <property type="term" value="C:cytosol"/>
    <property type="evidence" value="ECO:0007669"/>
    <property type="project" value="TreeGrafter"/>
</dbReference>
<dbReference type="SUPFAM" id="SSF52540">
    <property type="entry name" value="P-loop containing nucleoside triphosphate hydrolases"/>
    <property type="match status" value="1"/>
</dbReference>
<dbReference type="InterPro" id="IPR050742">
    <property type="entry name" value="Helicase_Restrict-Modif_Enz"/>
</dbReference>
<sequence>MSLFEDWKGRLTLPPLHGLRVKIGRNAVRQLVFRGATTRARIFLNDTPGHDLIKTELKPPYGQLHIRRKGAKRRMMDLPALTANLARDEALPETLTLQWDVVEPLTQRVDTPEKLLATWENQFSFRLEGQSDEPGLRLPQIGALHAIAAHFAVGDKYEPATVVLPTGTGKTETMLAAQVYLRPARTLVLVSGVPLRDQIEEKFATLGYLPAAQAIPGELSGPRVALISGGIRSVDEAEELLKNANIIIALPNSLEASDADAVAELTSGCSHLFVDEAHHITARTWRSVRDRFSGGKVIQFTATPFRRYDQRVDGKIIFNYKLGDAQRAGYYMKINLRTVEEYGDQEARDEVVARAAVEALRRDVNERKLDHILMARTETQARADALAEIYERLGPEFVPVTVYSDRPDSQNRAALAALRDRKSTGSRIVICVNMLGEGFDFAQLKLAALHDTHKSLAITLQFIGRFTRKGPEDVGEATVVTNIADPEAEKKLATLYAEGADWGLLIRRLSEERIDDELRLQNVIEQLKQNGTLAAELSLWNLRPAISTQFYRTKCKNWTPLEYAGVLPAGAETWYALDDKDKLLVAVVAQTEEVNWGDYQNVVNTLYDFVIVRWDEAEDVLSIYAGDYDRMRTERMAKAVAGDGVELFSGDAIFNILNGVELPLVKNLGSRRVGAISFTTYFGTNVTEGLGHIDKSEAELNNIACVGYDDGDRVLWGGAKRRGKVWQQRKSGSVADWVAWTKSTWDKVTSDDDVKNIIKGFLKPIKLTAPHASHAISAEWGEQAQQNQSERQSIFFGGTEKLLYEVDVGIDSIEAGGTINISFGAEDAQTIYQLKISESLPGGYAYERKSGPAVMFKRVTREAEPLEVYLQRDPVVIRYADGTHSYNCYHIPTNLEAGAYPKDQLEAWDFKGVPLNKELIGKAGDTATIQYRAFQHVRDEYDLVFNDDGMAEAGDLVCLKDVDENTIKLTLVHCKGAIGGRISALIDNFYFLCGQAQKCITKKHRGIERLVRDLKRREAQWTVTEHTRFLKGWQRELSYFKEKARKSRVEFEVILVQPGAHADTVTVPILQLPATTELFLKKTTDAKFRVVLNAARAE</sequence>
<keyword evidence="4" id="KW-1185">Reference proteome</keyword>
<keyword evidence="3" id="KW-0547">Nucleotide-binding</keyword>
<evidence type="ECO:0000259" key="1">
    <source>
        <dbReference type="PROSITE" id="PS51192"/>
    </source>
</evidence>